<sequence length="338" mass="37027">MVYREDDDALEPASLSLSETGGAVHQPFESIGSDKTAHSTAYCLCKGPESLSMIQCNGCDDWFHYSCVGLQPADPPKIRQYFCPPCYRTGVGQSKWYGGAVITKHQNKRVNEQLLRLDTSKEAADSGVQSRVRPLDATVRRLRYQQKRELYVRKHADGQLMTMDGIPITLDPPHNAPLPALEHATPRTSTLSRAPMQPSMKGQHRTGINSKPFGGDKPLPTQTHNPSGPQLAMSVHESLGKSVPSNIHVMDRQRPGSLLQPTCIAEKRSSQTPSVSAAANLNKTKDVPISLAKPRHNIKKTASGSDMKSSQPRNKDKPRQILVVVLKLGGSRGGMQLE</sequence>
<evidence type="ECO:0000256" key="6">
    <source>
        <dbReference type="PROSITE-ProRule" id="PRU00146"/>
    </source>
</evidence>
<evidence type="ECO:0000256" key="4">
    <source>
        <dbReference type="ARBA" id="ARBA00022833"/>
    </source>
</evidence>
<dbReference type="STRING" id="357750.A0A2S6C750"/>
<evidence type="ECO:0000259" key="8">
    <source>
        <dbReference type="PROSITE" id="PS50016"/>
    </source>
</evidence>
<gene>
    <name evidence="9" type="ORF">CBER1_05385</name>
</gene>
<dbReference type="InterPro" id="IPR037869">
    <property type="entry name" value="Spp1/CFP1"/>
</dbReference>
<keyword evidence="5" id="KW-0539">Nucleus</keyword>
<dbReference type="EMBL" id="PNEN01000537">
    <property type="protein sequence ID" value="PPJ55523.1"/>
    <property type="molecule type" value="Genomic_DNA"/>
</dbReference>
<dbReference type="AlphaFoldDB" id="A0A2S6C750"/>
<accession>A0A2S6C750</accession>
<feature type="compositionally biased region" description="Polar residues" evidence="7">
    <location>
        <begin position="300"/>
        <end position="312"/>
    </location>
</feature>
<dbReference type="InterPro" id="IPR019787">
    <property type="entry name" value="Znf_PHD-finger"/>
</dbReference>
<keyword evidence="4" id="KW-0862">Zinc</keyword>
<evidence type="ECO:0000256" key="1">
    <source>
        <dbReference type="ARBA" id="ARBA00004123"/>
    </source>
</evidence>
<keyword evidence="2" id="KW-0479">Metal-binding</keyword>
<dbReference type="InterPro" id="IPR013083">
    <property type="entry name" value="Znf_RING/FYVE/PHD"/>
</dbReference>
<evidence type="ECO:0000256" key="2">
    <source>
        <dbReference type="ARBA" id="ARBA00022723"/>
    </source>
</evidence>
<dbReference type="PANTHER" id="PTHR46174:SF1">
    <property type="entry name" value="CXXC-TYPE ZINC FINGER PROTEIN 1"/>
    <property type="match status" value="1"/>
</dbReference>
<dbReference type="SUPFAM" id="SSF57903">
    <property type="entry name" value="FYVE/PHD zinc finger"/>
    <property type="match status" value="1"/>
</dbReference>
<dbReference type="InterPro" id="IPR019786">
    <property type="entry name" value="Zinc_finger_PHD-type_CS"/>
</dbReference>
<evidence type="ECO:0000313" key="10">
    <source>
        <dbReference type="Proteomes" id="UP000237631"/>
    </source>
</evidence>
<protein>
    <recommendedName>
        <fullName evidence="8">PHD-type domain-containing protein</fullName>
    </recommendedName>
</protein>
<evidence type="ECO:0000256" key="5">
    <source>
        <dbReference type="ARBA" id="ARBA00023242"/>
    </source>
</evidence>
<feature type="region of interest" description="Disordered" evidence="7">
    <location>
        <begin position="293"/>
        <end position="320"/>
    </location>
</feature>
<dbReference type="GO" id="GO:0008270">
    <property type="term" value="F:zinc ion binding"/>
    <property type="evidence" value="ECO:0007669"/>
    <property type="project" value="UniProtKB-KW"/>
</dbReference>
<feature type="region of interest" description="Disordered" evidence="7">
    <location>
        <begin position="186"/>
        <end position="231"/>
    </location>
</feature>
<reference evidence="10" key="1">
    <citation type="journal article" date="2017" name="bioRxiv">
        <title>Conservation of a gene cluster reveals novel cercosporin biosynthetic mechanisms and extends production to the genus Colletotrichum.</title>
        <authorList>
            <person name="de Jonge R."/>
            <person name="Ebert M.K."/>
            <person name="Huitt-Roehl C.R."/>
            <person name="Pal P."/>
            <person name="Suttle J.C."/>
            <person name="Spanner R.E."/>
            <person name="Neubauer J.D."/>
            <person name="Jurick W.M.II."/>
            <person name="Stott K.A."/>
            <person name="Secor G.A."/>
            <person name="Thomma B.P.H.J."/>
            <person name="Van de Peer Y."/>
            <person name="Townsend C.A."/>
            <person name="Bolton M.D."/>
        </authorList>
    </citation>
    <scope>NUCLEOTIDE SEQUENCE [LARGE SCALE GENOMIC DNA]</scope>
    <source>
        <strain evidence="10">CBS538.71</strain>
    </source>
</reference>
<dbReference type="SMART" id="SM00249">
    <property type="entry name" value="PHD"/>
    <property type="match status" value="1"/>
</dbReference>
<comment type="subcellular location">
    <subcellularLocation>
        <location evidence="1">Nucleus</location>
    </subcellularLocation>
</comment>
<organism evidence="9 10">
    <name type="scientific">Cercospora berteroae</name>
    <dbReference type="NCBI Taxonomy" id="357750"/>
    <lineage>
        <taxon>Eukaryota</taxon>
        <taxon>Fungi</taxon>
        <taxon>Dikarya</taxon>
        <taxon>Ascomycota</taxon>
        <taxon>Pezizomycotina</taxon>
        <taxon>Dothideomycetes</taxon>
        <taxon>Dothideomycetidae</taxon>
        <taxon>Mycosphaerellales</taxon>
        <taxon>Mycosphaerellaceae</taxon>
        <taxon>Cercospora</taxon>
    </lineage>
</organism>
<proteinExistence type="predicted"/>
<dbReference type="PROSITE" id="PS50016">
    <property type="entry name" value="ZF_PHD_2"/>
    <property type="match status" value="1"/>
</dbReference>
<dbReference type="GO" id="GO:0045893">
    <property type="term" value="P:positive regulation of DNA-templated transcription"/>
    <property type="evidence" value="ECO:0007669"/>
    <property type="project" value="TreeGrafter"/>
</dbReference>
<dbReference type="PROSITE" id="PS01359">
    <property type="entry name" value="ZF_PHD_1"/>
    <property type="match status" value="1"/>
</dbReference>
<keyword evidence="3 6" id="KW-0863">Zinc-finger</keyword>
<dbReference type="PANTHER" id="PTHR46174">
    <property type="entry name" value="CXXC-TYPE ZINC FINGER PROTEIN 1"/>
    <property type="match status" value="1"/>
</dbReference>
<dbReference type="InterPro" id="IPR001965">
    <property type="entry name" value="Znf_PHD"/>
</dbReference>
<keyword evidence="10" id="KW-1185">Reference proteome</keyword>
<dbReference type="Pfam" id="PF00628">
    <property type="entry name" value="PHD"/>
    <property type="match status" value="1"/>
</dbReference>
<name>A0A2S6C750_9PEZI</name>
<comment type="caution">
    <text evidence="9">The sequence shown here is derived from an EMBL/GenBank/DDBJ whole genome shotgun (WGS) entry which is preliminary data.</text>
</comment>
<feature type="domain" description="PHD-type" evidence="8">
    <location>
        <begin position="40"/>
        <end position="89"/>
    </location>
</feature>
<evidence type="ECO:0000256" key="7">
    <source>
        <dbReference type="SAM" id="MobiDB-lite"/>
    </source>
</evidence>
<dbReference type="Proteomes" id="UP000237631">
    <property type="component" value="Unassembled WGS sequence"/>
</dbReference>
<dbReference type="OrthoDB" id="3643017at2759"/>
<dbReference type="InterPro" id="IPR011011">
    <property type="entry name" value="Znf_FYVE_PHD"/>
</dbReference>
<dbReference type="Gene3D" id="3.30.40.10">
    <property type="entry name" value="Zinc/RING finger domain, C3HC4 (zinc finger)"/>
    <property type="match status" value="1"/>
</dbReference>
<evidence type="ECO:0000256" key="3">
    <source>
        <dbReference type="ARBA" id="ARBA00022771"/>
    </source>
</evidence>
<dbReference type="GO" id="GO:0048188">
    <property type="term" value="C:Set1C/COMPASS complex"/>
    <property type="evidence" value="ECO:0007669"/>
    <property type="project" value="InterPro"/>
</dbReference>
<evidence type="ECO:0000313" key="9">
    <source>
        <dbReference type="EMBL" id="PPJ55523.1"/>
    </source>
</evidence>